<keyword evidence="5 8" id="KW-0812">Transmembrane</keyword>
<feature type="domain" description="Major facilitator superfamily (MFS) profile" evidence="9">
    <location>
        <begin position="20"/>
        <end position="470"/>
    </location>
</feature>
<evidence type="ECO:0000256" key="3">
    <source>
        <dbReference type="ARBA" id="ARBA00022475"/>
    </source>
</evidence>
<organism evidence="10 11">
    <name type="scientific">Drosophila hydei</name>
    <name type="common">Fruit fly</name>
    <dbReference type="NCBI Taxonomy" id="7224"/>
    <lineage>
        <taxon>Eukaryota</taxon>
        <taxon>Metazoa</taxon>
        <taxon>Ecdysozoa</taxon>
        <taxon>Arthropoda</taxon>
        <taxon>Hexapoda</taxon>
        <taxon>Insecta</taxon>
        <taxon>Pterygota</taxon>
        <taxon>Neoptera</taxon>
        <taxon>Endopterygota</taxon>
        <taxon>Diptera</taxon>
        <taxon>Brachycera</taxon>
        <taxon>Muscomorpha</taxon>
        <taxon>Ephydroidea</taxon>
        <taxon>Drosophilidae</taxon>
        <taxon>Drosophila</taxon>
    </lineage>
</organism>
<accession>A0A6J2SST0</accession>
<dbReference type="GO" id="GO:0051119">
    <property type="term" value="F:sugar transmembrane transporter activity"/>
    <property type="evidence" value="ECO:0007669"/>
    <property type="project" value="InterPro"/>
</dbReference>
<evidence type="ECO:0000256" key="7">
    <source>
        <dbReference type="ARBA" id="ARBA00023136"/>
    </source>
</evidence>
<name>A0A6J2SST0_DROHY</name>
<dbReference type="RefSeq" id="XP_030079210.1">
    <property type="nucleotide sequence ID" value="XM_030223350.1"/>
</dbReference>
<evidence type="ECO:0000256" key="6">
    <source>
        <dbReference type="ARBA" id="ARBA00022989"/>
    </source>
</evidence>
<feature type="transmembrane region" description="Helical" evidence="8">
    <location>
        <begin position="313"/>
        <end position="334"/>
    </location>
</feature>
<dbReference type="Gene3D" id="1.20.1250.20">
    <property type="entry name" value="MFS general substrate transporter like domains"/>
    <property type="match status" value="1"/>
</dbReference>
<dbReference type="PANTHER" id="PTHR48021">
    <property type="match status" value="1"/>
</dbReference>
<evidence type="ECO:0000256" key="1">
    <source>
        <dbReference type="ARBA" id="ARBA00004651"/>
    </source>
</evidence>
<feature type="transmembrane region" description="Helical" evidence="8">
    <location>
        <begin position="448"/>
        <end position="466"/>
    </location>
</feature>
<dbReference type="InterPro" id="IPR020846">
    <property type="entry name" value="MFS_dom"/>
</dbReference>
<keyword evidence="10" id="KW-1185">Reference proteome</keyword>
<dbReference type="PROSITE" id="PS00216">
    <property type="entry name" value="SUGAR_TRANSPORT_1"/>
    <property type="match status" value="1"/>
</dbReference>
<keyword evidence="7 8" id="KW-0472">Membrane</keyword>
<dbReference type="FunFam" id="1.20.1250.20:FF:000218">
    <property type="entry name" value="facilitated trehalose transporter Tret1"/>
    <property type="match status" value="1"/>
</dbReference>
<evidence type="ECO:0000256" key="5">
    <source>
        <dbReference type="ARBA" id="ARBA00022692"/>
    </source>
</evidence>
<dbReference type="InterPro" id="IPR005829">
    <property type="entry name" value="Sugar_transporter_CS"/>
</dbReference>
<keyword evidence="4" id="KW-0762">Sugar transport</keyword>
<dbReference type="Pfam" id="PF00083">
    <property type="entry name" value="Sugar_tr"/>
    <property type="match status" value="1"/>
</dbReference>
<feature type="transmembrane region" description="Helical" evidence="8">
    <location>
        <begin position="167"/>
        <end position="185"/>
    </location>
</feature>
<dbReference type="Proteomes" id="UP000504633">
    <property type="component" value="Unplaced"/>
</dbReference>
<feature type="transmembrane region" description="Helical" evidence="8">
    <location>
        <begin position="382"/>
        <end position="408"/>
    </location>
</feature>
<feature type="transmembrane region" description="Helical" evidence="8">
    <location>
        <begin position="131"/>
        <end position="155"/>
    </location>
</feature>
<dbReference type="InterPro" id="IPR005828">
    <property type="entry name" value="MFS_sugar_transport-like"/>
</dbReference>
<dbReference type="InterPro" id="IPR036259">
    <property type="entry name" value="MFS_trans_sf"/>
</dbReference>
<feature type="transmembrane region" description="Helical" evidence="8">
    <location>
        <begin position="58"/>
        <end position="83"/>
    </location>
</feature>
<evidence type="ECO:0000313" key="10">
    <source>
        <dbReference type="Proteomes" id="UP000504633"/>
    </source>
</evidence>
<gene>
    <name evidence="11" type="primary">LOC115482945</name>
</gene>
<feature type="transmembrane region" description="Helical" evidence="8">
    <location>
        <begin position="191"/>
        <end position="212"/>
    </location>
</feature>
<dbReference type="AlphaFoldDB" id="A0A6J2SST0"/>
<feature type="transmembrane region" description="Helical" evidence="8">
    <location>
        <begin position="16"/>
        <end position="38"/>
    </location>
</feature>
<evidence type="ECO:0000256" key="8">
    <source>
        <dbReference type="SAM" id="Phobius"/>
    </source>
</evidence>
<dbReference type="CDD" id="cd17358">
    <property type="entry name" value="MFS_GLUT6_8_Class3_like"/>
    <property type="match status" value="1"/>
</dbReference>
<proteinExistence type="predicted"/>
<dbReference type="PROSITE" id="PS00217">
    <property type="entry name" value="SUGAR_TRANSPORT_2"/>
    <property type="match status" value="1"/>
</dbReference>
<dbReference type="GeneID" id="115482945"/>
<dbReference type="InterPro" id="IPR050549">
    <property type="entry name" value="MFS_Trehalose_Transporter"/>
</dbReference>
<comment type="subcellular location">
    <subcellularLocation>
        <location evidence="1">Cell membrane</location>
        <topology evidence="1">Multi-pass membrane protein</topology>
    </subcellularLocation>
</comment>
<evidence type="ECO:0000256" key="2">
    <source>
        <dbReference type="ARBA" id="ARBA00022448"/>
    </source>
</evidence>
<protein>
    <submittedName>
        <fullName evidence="11">Facilitated trehalose transporter Tret1-2 homolog isoform X1</fullName>
    </submittedName>
</protein>
<dbReference type="PROSITE" id="PS50850">
    <property type="entry name" value="MFS"/>
    <property type="match status" value="1"/>
</dbReference>
<evidence type="ECO:0000256" key="4">
    <source>
        <dbReference type="ARBA" id="ARBA00022597"/>
    </source>
</evidence>
<keyword evidence="6 8" id="KW-1133">Transmembrane helix</keyword>
<dbReference type="OrthoDB" id="8120565at2759"/>
<keyword evidence="2" id="KW-0813">Transport</keyword>
<dbReference type="SUPFAM" id="SSF103473">
    <property type="entry name" value="MFS general substrate transporter"/>
    <property type="match status" value="1"/>
</dbReference>
<evidence type="ECO:0000259" key="9">
    <source>
        <dbReference type="PROSITE" id="PS50850"/>
    </source>
</evidence>
<feature type="transmembrane region" description="Helical" evidence="8">
    <location>
        <begin position="346"/>
        <end position="370"/>
    </location>
</feature>
<reference evidence="11" key="1">
    <citation type="submission" date="2025-08" db="UniProtKB">
        <authorList>
            <consortium name="RefSeq"/>
        </authorList>
    </citation>
    <scope>IDENTIFICATION</scope>
    <source>
        <strain evidence="11">15085-1641.00</strain>
        <tissue evidence="11">Whole body</tissue>
    </source>
</reference>
<dbReference type="InterPro" id="IPR044775">
    <property type="entry name" value="MFS_ERD6/Tret1-like"/>
</dbReference>
<dbReference type="KEGG" id="dhe:115482945"/>
<keyword evidence="3" id="KW-1003">Cell membrane</keyword>
<dbReference type="GO" id="GO:0005886">
    <property type="term" value="C:plasma membrane"/>
    <property type="evidence" value="ECO:0007669"/>
    <property type="project" value="UniProtKB-SubCell"/>
</dbReference>
<evidence type="ECO:0000313" key="11">
    <source>
        <dbReference type="RefSeq" id="XP_030079210.1"/>
    </source>
</evidence>
<dbReference type="PANTHER" id="PTHR48021:SF33">
    <property type="entry name" value="AT22075P-RELATED"/>
    <property type="match status" value="1"/>
</dbReference>
<feature type="transmembrane region" description="Helical" evidence="8">
    <location>
        <begin position="281"/>
        <end position="301"/>
    </location>
</feature>
<sequence length="477" mass="52995">MTKLKQYSLLNEKTRYQLLATVIVNIITFGHGVGVGWLSPTLSKIQTPDTPLDFQVDIAEISWLGSMLGLGSLFGNLTIAFLLERMGRKFCIYLLAGPYAVSRVCQTRALHSNNMLFQCLWILIYCASNVYYLYVARFLCGFTGGAGYLVVPIYISEVADSSIRGSLTSMVMLSVNLGVLVGYILSTYLAYHIVPFLAIILPIAYFTANLFLPETAPYLLRRSQLNAAETSFRYYQNQKRGMEQVSKANFDELRLAIDAQQAQSHAALTYRDLITKTALKAFAASIVLSTGYQFSGIFSFINYMSTIFEASGSILDVNICTIIIGVVQIVGVYTSTILVDIIGRRILMLISTLGVALGCIVFGCFTYSAQFYDLSYLNWVPLVLMIIIIYLGNIGLIGLFFVVLVELFPAKIRSLATSMSVVFLSVLVFGTLKLFPLLLHYFGISVTMWFSAASSLLTFVYFLLFLPETKGKSMIED</sequence>
<feature type="transmembrane region" description="Helical" evidence="8">
    <location>
        <begin position="420"/>
        <end position="442"/>
    </location>
</feature>